<keyword evidence="5 11" id="KW-0436">Ligase</keyword>
<feature type="domain" description="DALR anticodon binding" evidence="13">
    <location>
        <begin position="450"/>
        <end position="562"/>
    </location>
</feature>
<proteinExistence type="inferred from homology"/>
<evidence type="ECO:0000256" key="6">
    <source>
        <dbReference type="ARBA" id="ARBA00022741"/>
    </source>
</evidence>
<dbReference type="CDD" id="cd07956">
    <property type="entry name" value="Anticodon_Ia_Arg"/>
    <property type="match status" value="1"/>
</dbReference>
<dbReference type="PANTHER" id="PTHR11956:SF5">
    <property type="entry name" value="ARGININE--TRNA LIGASE, CYTOPLASMIC"/>
    <property type="match status" value="1"/>
</dbReference>
<keyword evidence="16" id="KW-1185">Reference proteome</keyword>
<dbReference type="SUPFAM" id="SSF55190">
    <property type="entry name" value="Arginyl-tRNA synthetase (ArgRS), N-terminal 'additional' domain"/>
    <property type="match status" value="1"/>
</dbReference>
<evidence type="ECO:0000256" key="3">
    <source>
        <dbReference type="ARBA" id="ARBA00011245"/>
    </source>
</evidence>
<dbReference type="InterPro" id="IPR035684">
    <property type="entry name" value="ArgRS_core"/>
</dbReference>
<dbReference type="Gene3D" id="3.30.1360.70">
    <property type="entry name" value="Arginyl tRNA synthetase N-terminal domain"/>
    <property type="match status" value="1"/>
</dbReference>
<dbReference type="AlphaFoldDB" id="A0A0R1RIG3"/>
<dbReference type="InterPro" id="IPR009080">
    <property type="entry name" value="tRNAsynth_Ia_anticodon-bd"/>
</dbReference>
<comment type="subcellular location">
    <subcellularLocation>
        <location evidence="1 11">Cytoplasm</location>
    </subcellularLocation>
</comment>
<dbReference type="GO" id="GO:0005524">
    <property type="term" value="F:ATP binding"/>
    <property type="evidence" value="ECO:0007669"/>
    <property type="project" value="UniProtKB-UniRule"/>
</dbReference>
<dbReference type="SMART" id="SM00836">
    <property type="entry name" value="DALR_1"/>
    <property type="match status" value="1"/>
</dbReference>
<protein>
    <recommendedName>
        <fullName evidence="11">Arginine--tRNA ligase</fullName>
        <ecNumber evidence="11">6.1.1.19</ecNumber>
    </recommendedName>
    <alternativeName>
        <fullName evidence="11">Arginyl-tRNA synthetase</fullName>
        <shortName evidence="11">ArgRS</shortName>
    </alternativeName>
</protein>
<accession>A0A0R1RIG3</accession>
<dbReference type="InterPro" id="IPR008909">
    <property type="entry name" value="DALR_anticod-bd"/>
</dbReference>
<dbReference type="STRING" id="1114972.FD35_GL002133"/>
<evidence type="ECO:0000256" key="1">
    <source>
        <dbReference type="ARBA" id="ARBA00004496"/>
    </source>
</evidence>
<comment type="caution">
    <text evidence="15">The sequence shown here is derived from an EMBL/GenBank/DDBJ whole genome shotgun (WGS) entry which is preliminary data.</text>
</comment>
<evidence type="ECO:0000256" key="12">
    <source>
        <dbReference type="RuleBase" id="RU363038"/>
    </source>
</evidence>
<feature type="domain" description="Arginyl tRNA synthetase N-terminal" evidence="14">
    <location>
        <begin position="1"/>
        <end position="84"/>
    </location>
</feature>
<comment type="subunit">
    <text evidence="3 11">Monomer.</text>
</comment>
<sequence length="562" mass="63606">MDYKQQIAEALSTPLTDVLSTEQIKKLIETPKTSMMGDLAFPTFTLAKSMHRAPNDIAADVLSKIDQSNFEKVVQAGPYINFFLNKGQYANEVLGTILQQGSHYGDFDEGHGGNVPIDMSSPNIAKPMSMGHLRSTVIGNSIANLLSKRGYHPIKDNHLGDWGTQFGKLITAYKKWGNEDDVRKDPITNLVAYYVKFHQEDVEHPELDDEAREWFKKLEDGDEEANRLWKWFSEVSLKEFQKVYDLLGVKFDLYNGEAFYNDKMQEVIDILKEKNLLVESRGAEIVNLDEYKLNPALILKSDGATLYITRDLATAIYREREFNFAQNLYVVGSEQTYYFKQVKAVLLKMGFKSAEHMEHIPFGLITVNGKKLSTRSGRIILLEEVLNDSIALAKKQIESKNPDLKNKDEVARQVGVGAVVFNDLKNERILNIDFNLEDVLKFEGDTGPYVQYTNARAQSLLAKAGVELQQENYALTDEKAWNTIKLLDEFPNIVKEANDKHEPSVVAKYTLHLAQAFNKYYGNTKILVKDAELDNRLALVKSVSVVLTEALRLLGVQAPSEM</sequence>
<evidence type="ECO:0000256" key="5">
    <source>
        <dbReference type="ARBA" id="ARBA00022598"/>
    </source>
</evidence>
<dbReference type="Pfam" id="PF05746">
    <property type="entry name" value="DALR_1"/>
    <property type="match status" value="1"/>
</dbReference>
<dbReference type="OrthoDB" id="9805987at2"/>
<dbReference type="HAMAP" id="MF_00123">
    <property type="entry name" value="Arg_tRNA_synth"/>
    <property type="match status" value="1"/>
</dbReference>
<dbReference type="PANTHER" id="PTHR11956">
    <property type="entry name" value="ARGINYL-TRNA SYNTHETASE"/>
    <property type="match status" value="1"/>
</dbReference>
<comment type="similarity">
    <text evidence="2 11 12">Belongs to the class-I aminoacyl-tRNA synthetase family.</text>
</comment>
<dbReference type="PATRIC" id="fig|1114972.6.peg.2180"/>
<dbReference type="Pfam" id="PF00750">
    <property type="entry name" value="tRNA-synt_1d"/>
    <property type="match status" value="1"/>
</dbReference>
<evidence type="ECO:0000256" key="4">
    <source>
        <dbReference type="ARBA" id="ARBA00022490"/>
    </source>
</evidence>
<comment type="catalytic activity">
    <reaction evidence="10 11">
        <text>tRNA(Arg) + L-arginine + ATP = L-arginyl-tRNA(Arg) + AMP + diphosphate</text>
        <dbReference type="Rhea" id="RHEA:20301"/>
        <dbReference type="Rhea" id="RHEA-COMP:9658"/>
        <dbReference type="Rhea" id="RHEA-COMP:9673"/>
        <dbReference type="ChEBI" id="CHEBI:30616"/>
        <dbReference type="ChEBI" id="CHEBI:32682"/>
        <dbReference type="ChEBI" id="CHEBI:33019"/>
        <dbReference type="ChEBI" id="CHEBI:78442"/>
        <dbReference type="ChEBI" id="CHEBI:78513"/>
        <dbReference type="ChEBI" id="CHEBI:456215"/>
        <dbReference type="EC" id="6.1.1.19"/>
    </reaction>
</comment>
<evidence type="ECO:0000313" key="16">
    <source>
        <dbReference type="Proteomes" id="UP000051999"/>
    </source>
</evidence>
<evidence type="ECO:0000313" key="15">
    <source>
        <dbReference type="EMBL" id="KRL56094.1"/>
    </source>
</evidence>
<feature type="short sequence motif" description="'HIGH' region" evidence="11">
    <location>
        <begin position="122"/>
        <end position="132"/>
    </location>
</feature>
<name>A0A0R1RIG3_9LACO</name>
<dbReference type="CDD" id="cd00671">
    <property type="entry name" value="ArgRS_core"/>
    <property type="match status" value="1"/>
</dbReference>
<keyword evidence="7 11" id="KW-0067">ATP-binding</keyword>
<keyword evidence="8 11" id="KW-0648">Protein biosynthesis</keyword>
<keyword evidence="4 11" id="KW-0963">Cytoplasm</keyword>
<dbReference type="EMBL" id="AZFF01000005">
    <property type="protein sequence ID" value="KRL56094.1"/>
    <property type="molecule type" value="Genomic_DNA"/>
</dbReference>
<dbReference type="GO" id="GO:0006420">
    <property type="term" value="P:arginyl-tRNA aminoacylation"/>
    <property type="evidence" value="ECO:0007669"/>
    <property type="project" value="UniProtKB-UniRule"/>
</dbReference>
<keyword evidence="9 11" id="KW-0030">Aminoacyl-tRNA synthetase</keyword>
<evidence type="ECO:0000259" key="13">
    <source>
        <dbReference type="SMART" id="SM00836"/>
    </source>
</evidence>
<dbReference type="GO" id="GO:0005737">
    <property type="term" value="C:cytoplasm"/>
    <property type="evidence" value="ECO:0007669"/>
    <property type="project" value="UniProtKB-SubCell"/>
</dbReference>
<reference evidence="15 16" key="1">
    <citation type="journal article" date="2015" name="Genome Announc.">
        <title>Expanding the biotechnology potential of lactobacilli through comparative genomics of 213 strains and associated genera.</title>
        <authorList>
            <person name="Sun Z."/>
            <person name="Harris H.M."/>
            <person name="McCann A."/>
            <person name="Guo C."/>
            <person name="Argimon S."/>
            <person name="Zhang W."/>
            <person name="Yang X."/>
            <person name="Jeffery I.B."/>
            <person name="Cooney J.C."/>
            <person name="Kagawa T.F."/>
            <person name="Liu W."/>
            <person name="Song Y."/>
            <person name="Salvetti E."/>
            <person name="Wrobel A."/>
            <person name="Rasinkangas P."/>
            <person name="Parkhill J."/>
            <person name="Rea M.C."/>
            <person name="O'Sullivan O."/>
            <person name="Ritari J."/>
            <person name="Douillard F.P."/>
            <person name="Paul Ross R."/>
            <person name="Yang R."/>
            <person name="Briner A.E."/>
            <person name="Felis G.E."/>
            <person name="de Vos W.M."/>
            <person name="Barrangou R."/>
            <person name="Klaenhammer T.R."/>
            <person name="Caufield P.W."/>
            <person name="Cui Y."/>
            <person name="Zhang H."/>
            <person name="O'Toole P.W."/>
        </authorList>
    </citation>
    <scope>NUCLEOTIDE SEQUENCE [LARGE SCALE GENOMIC DNA]</scope>
    <source>
        <strain evidence="15 16">DSM 15814</strain>
    </source>
</reference>
<evidence type="ECO:0000256" key="7">
    <source>
        <dbReference type="ARBA" id="ARBA00022840"/>
    </source>
</evidence>
<dbReference type="FunFam" id="3.40.50.620:FF:000116">
    <property type="entry name" value="Arginine--tRNA ligase"/>
    <property type="match status" value="1"/>
</dbReference>
<dbReference type="SUPFAM" id="SSF52374">
    <property type="entry name" value="Nucleotidylyl transferase"/>
    <property type="match status" value="1"/>
</dbReference>
<dbReference type="Pfam" id="PF03485">
    <property type="entry name" value="Arg_tRNA_synt_N"/>
    <property type="match status" value="1"/>
</dbReference>
<gene>
    <name evidence="11" type="primary">argS</name>
    <name evidence="15" type="ORF">FD35_GL002133</name>
</gene>
<dbReference type="InterPro" id="IPR036695">
    <property type="entry name" value="Arg-tRNA-synth_N_sf"/>
</dbReference>
<dbReference type="NCBIfam" id="TIGR00456">
    <property type="entry name" value="argS"/>
    <property type="match status" value="1"/>
</dbReference>
<dbReference type="InterPro" id="IPR005148">
    <property type="entry name" value="Arg-tRNA-synth_N"/>
</dbReference>
<dbReference type="InterPro" id="IPR014729">
    <property type="entry name" value="Rossmann-like_a/b/a_fold"/>
</dbReference>
<dbReference type="RefSeq" id="WP_017262962.1">
    <property type="nucleotide sequence ID" value="NZ_AUAW01000006.1"/>
</dbReference>
<dbReference type="SUPFAM" id="SSF47323">
    <property type="entry name" value="Anticodon-binding domain of a subclass of class I aminoacyl-tRNA synthetases"/>
    <property type="match status" value="1"/>
</dbReference>
<dbReference type="FunFam" id="1.10.730.10:FF:000006">
    <property type="entry name" value="Arginyl-tRNA synthetase 2, mitochondrial"/>
    <property type="match status" value="1"/>
</dbReference>
<evidence type="ECO:0000256" key="9">
    <source>
        <dbReference type="ARBA" id="ARBA00023146"/>
    </source>
</evidence>
<dbReference type="eggNOG" id="COG0018">
    <property type="taxonomic scope" value="Bacteria"/>
</dbReference>
<evidence type="ECO:0000256" key="2">
    <source>
        <dbReference type="ARBA" id="ARBA00005594"/>
    </source>
</evidence>
<evidence type="ECO:0000259" key="14">
    <source>
        <dbReference type="SMART" id="SM01016"/>
    </source>
</evidence>
<dbReference type="InterPro" id="IPR001278">
    <property type="entry name" value="Arg-tRNA-ligase"/>
</dbReference>
<dbReference type="Proteomes" id="UP000051999">
    <property type="component" value="Unassembled WGS sequence"/>
</dbReference>
<evidence type="ECO:0000256" key="11">
    <source>
        <dbReference type="HAMAP-Rule" id="MF_00123"/>
    </source>
</evidence>
<dbReference type="SMART" id="SM01016">
    <property type="entry name" value="Arg_tRNA_synt_N"/>
    <property type="match status" value="1"/>
</dbReference>
<dbReference type="Gene3D" id="3.40.50.620">
    <property type="entry name" value="HUPs"/>
    <property type="match status" value="1"/>
</dbReference>
<dbReference type="Gene3D" id="1.10.730.10">
    <property type="entry name" value="Isoleucyl-tRNA Synthetase, Domain 1"/>
    <property type="match status" value="1"/>
</dbReference>
<dbReference type="EC" id="6.1.1.19" evidence="11"/>
<dbReference type="PRINTS" id="PR01038">
    <property type="entry name" value="TRNASYNTHARG"/>
</dbReference>
<organism evidence="15 16">
    <name type="scientific">Furfurilactobacillus rossiae DSM 15814</name>
    <dbReference type="NCBI Taxonomy" id="1114972"/>
    <lineage>
        <taxon>Bacteria</taxon>
        <taxon>Bacillati</taxon>
        <taxon>Bacillota</taxon>
        <taxon>Bacilli</taxon>
        <taxon>Lactobacillales</taxon>
        <taxon>Lactobacillaceae</taxon>
        <taxon>Furfurilactobacillus</taxon>
    </lineage>
</organism>
<evidence type="ECO:0000256" key="8">
    <source>
        <dbReference type="ARBA" id="ARBA00022917"/>
    </source>
</evidence>
<dbReference type="GO" id="GO:0004814">
    <property type="term" value="F:arginine-tRNA ligase activity"/>
    <property type="evidence" value="ECO:0007669"/>
    <property type="project" value="UniProtKB-UniRule"/>
</dbReference>
<evidence type="ECO:0000256" key="10">
    <source>
        <dbReference type="ARBA" id="ARBA00049339"/>
    </source>
</evidence>
<keyword evidence="6 11" id="KW-0547">Nucleotide-binding</keyword>